<evidence type="ECO:0000256" key="1">
    <source>
        <dbReference type="SAM" id="MobiDB-lite"/>
    </source>
</evidence>
<organism evidence="2">
    <name type="scientific">marine metagenome</name>
    <dbReference type="NCBI Taxonomy" id="408172"/>
    <lineage>
        <taxon>unclassified sequences</taxon>
        <taxon>metagenomes</taxon>
        <taxon>ecological metagenomes</taxon>
    </lineage>
</organism>
<protein>
    <submittedName>
        <fullName evidence="2">Uncharacterized protein</fullName>
    </submittedName>
</protein>
<evidence type="ECO:0000313" key="2">
    <source>
        <dbReference type="EMBL" id="SVD59795.1"/>
    </source>
</evidence>
<accession>A0A382WN48</accession>
<gene>
    <name evidence="2" type="ORF">METZ01_LOCUS412649</name>
</gene>
<proteinExistence type="predicted"/>
<dbReference type="AlphaFoldDB" id="A0A382WN48"/>
<dbReference type="EMBL" id="UINC01160901">
    <property type="protein sequence ID" value="SVD59795.1"/>
    <property type="molecule type" value="Genomic_DNA"/>
</dbReference>
<feature type="compositionally biased region" description="Basic residues" evidence="1">
    <location>
        <begin position="54"/>
        <end position="71"/>
    </location>
</feature>
<feature type="region of interest" description="Disordered" evidence="1">
    <location>
        <begin position="47"/>
        <end position="71"/>
    </location>
</feature>
<sequence>MKITAKQQEIYVSTLWGAAITIQPGQVREVGDDLGYACLQAGCVEVKDEPAPKPKPKPKPKAKPKKARKKK</sequence>
<reference evidence="2" key="1">
    <citation type="submission" date="2018-05" db="EMBL/GenBank/DDBJ databases">
        <authorList>
            <person name="Lanie J.A."/>
            <person name="Ng W.-L."/>
            <person name="Kazmierczak K.M."/>
            <person name="Andrzejewski T.M."/>
            <person name="Davidsen T.M."/>
            <person name="Wayne K.J."/>
            <person name="Tettelin H."/>
            <person name="Glass J.I."/>
            <person name="Rusch D."/>
            <person name="Podicherti R."/>
            <person name="Tsui H.-C.T."/>
            <person name="Winkler M.E."/>
        </authorList>
    </citation>
    <scope>NUCLEOTIDE SEQUENCE</scope>
</reference>
<name>A0A382WN48_9ZZZZ</name>